<sequence length="473" mass="49928">MNILDCLATALGEKGLATGKDMDAWTKDWTGQYHWTPLCVARPANTQEVSAVLAAAYEARLPVVPVSGNTGLAGGTKGEGAIMLSLDRMNQIREVRKDARSAVVEAGVVLSELHSAAEEEGLSFPMTFGARGSCRIGGMLSTNAGGSNVLRYGNTRDLVLGVEVVLADGRVMDLMSALHKDNSGLNLKHLVIGAEGTLGVITAAVVKLVPKPGAYATAVVGTNTLGEALILLNRLQEITGGAVEAFEYMCPNYLRAYHAMHPDQRPILSEPAPVTLLVEVGATAPRDIEPDADGTVPITGYLEAALGDLLEEGAVVDAVVAQSEAQRSEMWAMREAAAEVSLTHKPLVNNDIAVALDDVSVFLESINARLKALDPEATAITVSHLGDGNIHYTVWPSKDDPQHADAIMAACEDEALALRGSFSAEHGIGLTKLPSMARRKDPVAIETMRAIKAALDPRNILNPGKVIPATVSE</sequence>
<dbReference type="InterPro" id="IPR016171">
    <property type="entry name" value="Vanillyl_alc_oxidase_C-sub2"/>
</dbReference>
<dbReference type="PANTHER" id="PTHR43716">
    <property type="entry name" value="D-2-HYDROXYGLUTARATE DEHYDROGENASE, MITOCHONDRIAL"/>
    <property type="match status" value="1"/>
</dbReference>
<dbReference type="Pfam" id="PF01565">
    <property type="entry name" value="FAD_binding_4"/>
    <property type="match status" value="1"/>
</dbReference>
<dbReference type="InterPro" id="IPR016167">
    <property type="entry name" value="FAD-bd_PCMH_sub1"/>
</dbReference>
<dbReference type="PROSITE" id="PS51387">
    <property type="entry name" value="FAD_PCMH"/>
    <property type="match status" value="1"/>
</dbReference>
<feature type="domain" description="FAD-binding PCMH-type" evidence="4">
    <location>
        <begin position="33"/>
        <end position="211"/>
    </location>
</feature>
<dbReference type="Proteomes" id="UP001210720">
    <property type="component" value="Unassembled WGS sequence"/>
</dbReference>
<dbReference type="Gene3D" id="3.30.43.10">
    <property type="entry name" value="Uridine Diphospho-n-acetylenolpyruvylglucosamine Reductase, domain 2"/>
    <property type="match status" value="1"/>
</dbReference>
<evidence type="ECO:0000313" key="5">
    <source>
        <dbReference type="EMBL" id="MDA7426508.1"/>
    </source>
</evidence>
<dbReference type="SUPFAM" id="SSF55103">
    <property type="entry name" value="FAD-linked oxidases, C-terminal domain"/>
    <property type="match status" value="1"/>
</dbReference>
<dbReference type="SUPFAM" id="SSF56176">
    <property type="entry name" value="FAD-binding/transporter-associated domain-like"/>
    <property type="match status" value="1"/>
</dbReference>
<dbReference type="InterPro" id="IPR016166">
    <property type="entry name" value="FAD-bd_PCMH"/>
</dbReference>
<accession>A0ABT4XXH4</accession>
<protein>
    <submittedName>
        <fullName evidence="5">FAD-binding oxidoreductase</fullName>
    </submittedName>
</protein>
<dbReference type="InterPro" id="IPR016169">
    <property type="entry name" value="FAD-bd_PCMH_sub2"/>
</dbReference>
<keyword evidence="2" id="KW-0285">Flavoprotein</keyword>
<evidence type="ECO:0000256" key="1">
    <source>
        <dbReference type="ARBA" id="ARBA00008000"/>
    </source>
</evidence>
<keyword evidence="3" id="KW-0274">FAD</keyword>
<comment type="similarity">
    <text evidence="1">Belongs to the FAD-binding oxidoreductase/transferase type 4 family.</text>
</comment>
<dbReference type="Gene3D" id="3.30.70.2190">
    <property type="match status" value="1"/>
</dbReference>
<proteinExistence type="inferred from homology"/>
<dbReference type="RefSeq" id="WP_271433887.1">
    <property type="nucleotide sequence ID" value="NZ_JAQIOY010000009.1"/>
</dbReference>
<reference evidence="5 6" key="1">
    <citation type="submission" date="2023-01" db="EMBL/GenBank/DDBJ databases">
        <title>Thalassococcus onchidii sp. nov., isolated from a marine invertebrate from the South China Sea.</title>
        <authorList>
            <person name="Xu S."/>
            <person name="Liu Z."/>
            <person name="Xu Y."/>
        </authorList>
    </citation>
    <scope>NUCLEOTIDE SEQUENCE [LARGE SCALE GENOMIC DNA]</scope>
    <source>
        <strain evidence="5 6">KCTC 32084</strain>
    </source>
</reference>
<keyword evidence="6" id="KW-1185">Reference proteome</keyword>
<dbReference type="Gene3D" id="3.30.70.2740">
    <property type="match status" value="1"/>
</dbReference>
<dbReference type="InterPro" id="IPR016164">
    <property type="entry name" value="FAD-linked_Oxase-like_C"/>
</dbReference>
<dbReference type="PANTHER" id="PTHR43716:SF2">
    <property type="entry name" value="BLL6224 PROTEIN"/>
    <property type="match status" value="1"/>
</dbReference>
<dbReference type="Gene3D" id="3.30.465.10">
    <property type="match status" value="1"/>
</dbReference>
<gene>
    <name evidence="5" type="ORF">PFY00_17365</name>
</gene>
<dbReference type="InterPro" id="IPR004113">
    <property type="entry name" value="FAD-bd_oxidored_4_C"/>
</dbReference>
<organism evidence="5 6">
    <name type="scientific">Thalassococcus lentus</name>
    <dbReference type="NCBI Taxonomy" id="1210524"/>
    <lineage>
        <taxon>Bacteria</taxon>
        <taxon>Pseudomonadati</taxon>
        <taxon>Pseudomonadota</taxon>
        <taxon>Alphaproteobacteria</taxon>
        <taxon>Rhodobacterales</taxon>
        <taxon>Roseobacteraceae</taxon>
        <taxon>Thalassococcus</taxon>
    </lineage>
</organism>
<evidence type="ECO:0000259" key="4">
    <source>
        <dbReference type="PROSITE" id="PS51387"/>
    </source>
</evidence>
<evidence type="ECO:0000313" key="6">
    <source>
        <dbReference type="Proteomes" id="UP001210720"/>
    </source>
</evidence>
<dbReference type="Pfam" id="PF02913">
    <property type="entry name" value="FAD-oxidase_C"/>
    <property type="match status" value="1"/>
</dbReference>
<name>A0ABT4XXH4_9RHOB</name>
<dbReference type="InterPro" id="IPR036318">
    <property type="entry name" value="FAD-bd_PCMH-like_sf"/>
</dbReference>
<dbReference type="EMBL" id="JAQIOY010000009">
    <property type="protein sequence ID" value="MDA7426508.1"/>
    <property type="molecule type" value="Genomic_DNA"/>
</dbReference>
<dbReference type="InterPro" id="IPR051264">
    <property type="entry name" value="FAD-oxidored/transferase_4"/>
</dbReference>
<evidence type="ECO:0000256" key="3">
    <source>
        <dbReference type="ARBA" id="ARBA00022827"/>
    </source>
</evidence>
<evidence type="ECO:0000256" key="2">
    <source>
        <dbReference type="ARBA" id="ARBA00022630"/>
    </source>
</evidence>
<comment type="caution">
    <text evidence="5">The sequence shown here is derived from an EMBL/GenBank/DDBJ whole genome shotgun (WGS) entry which is preliminary data.</text>
</comment>
<dbReference type="Gene3D" id="1.10.45.10">
    <property type="entry name" value="Vanillyl-alcohol Oxidase, Chain A, domain 4"/>
    <property type="match status" value="1"/>
</dbReference>
<dbReference type="InterPro" id="IPR006094">
    <property type="entry name" value="Oxid_FAD_bind_N"/>
</dbReference>